<comment type="caution">
    <text evidence="4">The sequence shown here is derived from an EMBL/GenBank/DDBJ whole genome shotgun (WGS) entry which is preliminary data.</text>
</comment>
<dbReference type="SMART" id="SM00935">
    <property type="entry name" value="OmpH"/>
    <property type="match status" value="1"/>
</dbReference>
<protein>
    <recommendedName>
        <fullName evidence="6">OmpH family outer membrane protein</fullName>
    </recommendedName>
</protein>
<organism evidence="4 5">
    <name type="scientific">Candidatus Muproteobacteria bacterium RBG_16_60_9</name>
    <dbReference type="NCBI Taxonomy" id="1817755"/>
    <lineage>
        <taxon>Bacteria</taxon>
        <taxon>Pseudomonadati</taxon>
        <taxon>Pseudomonadota</taxon>
        <taxon>Candidatus Muproteobacteria</taxon>
    </lineage>
</organism>
<dbReference type="EMBL" id="MFSP01000038">
    <property type="protein sequence ID" value="OGI68764.1"/>
    <property type="molecule type" value="Genomic_DNA"/>
</dbReference>
<dbReference type="GO" id="GO:0005829">
    <property type="term" value="C:cytosol"/>
    <property type="evidence" value="ECO:0007669"/>
    <property type="project" value="TreeGrafter"/>
</dbReference>
<accession>A0A1F6VGM9</accession>
<evidence type="ECO:0008006" key="6">
    <source>
        <dbReference type="Google" id="ProtNLM"/>
    </source>
</evidence>
<evidence type="ECO:0000313" key="5">
    <source>
        <dbReference type="Proteomes" id="UP000179076"/>
    </source>
</evidence>
<dbReference type="InterPro" id="IPR005632">
    <property type="entry name" value="Chaperone_Skp"/>
</dbReference>
<evidence type="ECO:0000256" key="2">
    <source>
        <dbReference type="ARBA" id="ARBA00022729"/>
    </source>
</evidence>
<dbReference type="GO" id="GO:0051082">
    <property type="term" value="F:unfolded protein binding"/>
    <property type="evidence" value="ECO:0007669"/>
    <property type="project" value="InterPro"/>
</dbReference>
<dbReference type="AlphaFoldDB" id="A0A1F6VGM9"/>
<dbReference type="InterPro" id="IPR024930">
    <property type="entry name" value="Skp_dom_sf"/>
</dbReference>
<keyword evidence="3" id="KW-0175">Coiled coil</keyword>
<dbReference type="Gene3D" id="3.30.910.20">
    <property type="entry name" value="Skp domain"/>
    <property type="match status" value="1"/>
</dbReference>
<keyword evidence="2" id="KW-0732">Signal</keyword>
<dbReference type="Pfam" id="PF03938">
    <property type="entry name" value="OmpH"/>
    <property type="match status" value="1"/>
</dbReference>
<dbReference type="GO" id="GO:0050821">
    <property type="term" value="P:protein stabilization"/>
    <property type="evidence" value="ECO:0007669"/>
    <property type="project" value="TreeGrafter"/>
</dbReference>
<dbReference type="Proteomes" id="UP000179076">
    <property type="component" value="Unassembled WGS sequence"/>
</dbReference>
<evidence type="ECO:0000313" key="4">
    <source>
        <dbReference type="EMBL" id="OGI68764.1"/>
    </source>
</evidence>
<comment type="similarity">
    <text evidence="1">Belongs to the Skp family.</text>
</comment>
<name>A0A1F6VGM9_9PROT</name>
<evidence type="ECO:0000256" key="1">
    <source>
        <dbReference type="ARBA" id="ARBA00009091"/>
    </source>
</evidence>
<reference evidence="4 5" key="1">
    <citation type="journal article" date="2016" name="Nat. Commun.">
        <title>Thousands of microbial genomes shed light on interconnected biogeochemical processes in an aquifer system.</title>
        <authorList>
            <person name="Anantharaman K."/>
            <person name="Brown C.T."/>
            <person name="Hug L.A."/>
            <person name="Sharon I."/>
            <person name="Castelle C.J."/>
            <person name="Probst A.J."/>
            <person name="Thomas B.C."/>
            <person name="Singh A."/>
            <person name="Wilkins M.J."/>
            <person name="Karaoz U."/>
            <person name="Brodie E.L."/>
            <person name="Williams K.H."/>
            <person name="Hubbard S.S."/>
            <person name="Banfield J.F."/>
        </authorList>
    </citation>
    <scope>NUCLEOTIDE SEQUENCE [LARGE SCALE GENOMIC DNA]</scope>
</reference>
<dbReference type="SUPFAM" id="SSF111384">
    <property type="entry name" value="OmpH-like"/>
    <property type="match status" value="1"/>
</dbReference>
<sequence length="179" mass="20659">MQIDMDMKRIFLMGLGVLWLFGVGSAYAEDIRIGYVDLRKVMTESKSGLRLRGEIEKTVKDRRESLGKDEQQLKNLQQSFEKEKLLLSETQRVAKQKEFEEKVKTFQQARADAQREIEQKEREFTSKALPKIRDIIRALAKEQKLSLVFEKNEAPVLYAAEGPDLTEKVMQRFDTAGGS</sequence>
<dbReference type="PANTHER" id="PTHR35089">
    <property type="entry name" value="CHAPERONE PROTEIN SKP"/>
    <property type="match status" value="1"/>
</dbReference>
<proteinExistence type="inferred from homology"/>
<evidence type="ECO:0000256" key="3">
    <source>
        <dbReference type="SAM" id="Coils"/>
    </source>
</evidence>
<feature type="coiled-coil region" evidence="3">
    <location>
        <begin position="96"/>
        <end position="123"/>
    </location>
</feature>
<dbReference type="PANTHER" id="PTHR35089:SF1">
    <property type="entry name" value="CHAPERONE PROTEIN SKP"/>
    <property type="match status" value="1"/>
</dbReference>
<gene>
    <name evidence="4" type="ORF">A2W18_14490</name>
</gene>